<reference evidence="1" key="1">
    <citation type="journal article" date="2019" name="Sci. Rep.">
        <title>Draft genome of Tanacetum cinerariifolium, the natural source of mosquito coil.</title>
        <authorList>
            <person name="Yamashiro T."/>
            <person name="Shiraishi A."/>
            <person name="Satake H."/>
            <person name="Nakayama K."/>
        </authorList>
    </citation>
    <scope>NUCLEOTIDE SEQUENCE</scope>
</reference>
<gene>
    <name evidence="1" type="ORF">Tci_669133</name>
</gene>
<dbReference type="EMBL" id="BKCJ010524828">
    <property type="protein sequence ID" value="GFA97161.1"/>
    <property type="molecule type" value="Genomic_DNA"/>
</dbReference>
<protein>
    <submittedName>
        <fullName evidence="1">Uncharacterized protein</fullName>
    </submittedName>
</protein>
<organism evidence="1">
    <name type="scientific">Tanacetum cinerariifolium</name>
    <name type="common">Dalmatian daisy</name>
    <name type="synonym">Chrysanthemum cinerariifolium</name>
    <dbReference type="NCBI Taxonomy" id="118510"/>
    <lineage>
        <taxon>Eukaryota</taxon>
        <taxon>Viridiplantae</taxon>
        <taxon>Streptophyta</taxon>
        <taxon>Embryophyta</taxon>
        <taxon>Tracheophyta</taxon>
        <taxon>Spermatophyta</taxon>
        <taxon>Magnoliopsida</taxon>
        <taxon>eudicotyledons</taxon>
        <taxon>Gunneridae</taxon>
        <taxon>Pentapetalae</taxon>
        <taxon>asterids</taxon>
        <taxon>campanulids</taxon>
        <taxon>Asterales</taxon>
        <taxon>Asteraceae</taxon>
        <taxon>Asteroideae</taxon>
        <taxon>Anthemideae</taxon>
        <taxon>Anthemidinae</taxon>
        <taxon>Tanacetum</taxon>
    </lineage>
</organism>
<dbReference type="AlphaFoldDB" id="A0A699KIV7"/>
<name>A0A699KIV7_TANCI</name>
<sequence length="148" mass="17378">MKEIFEELEVEVDQNVVHIKHDEIEQKNLLITNGNLIADCLSKDVFYTATDYVLIVFRFSDMHKALHAAQKRIAKLEYEIYNMQNKIQNDDHDVMRHYDSRVERENLSTGKKHSDAVPNHNSTALDSLIKELHAKINALYDLNKRWRA</sequence>
<comment type="caution">
    <text evidence="1">The sequence shown here is derived from an EMBL/GenBank/DDBJ whole genome shotgun (WGS) entry which is preliminary data.</text>
</comment>
<evidence type="ECO:0000313" key="1">
    <source>
        <dbReference type="EMBL" id="GFA97161.1"/>
    </source>
</evidence>
<proteinExistence type="predicted"/>
<accession>A0A699KIV7</accession>